<dbReference type="EMBL" id="WTPW01002865">
    <property type="protein sequence ID" value="KAF0361924.1"/>
    <property type="molecule type" value="Genomic_DNA"/>
</dbReference>
<organism evidence="2 3">
    <name type="scientific">Gigaspora margarita</name>
    <dbReference type="NCBI Taxonomy" id="4874"/>
    <lineage>
        <taxon>Eukaryota</taxon>
        <taxon>Fungi</taxon>
        <taxon>Fungi incertae sedis</taxon>
        <taxon>Mucoromycota</taxon>
        <taxon>Glomeromycotina</taxon>
        <taxon>Glomeromycetes</taxon>
        <taxon>Diversisporales</taxon>
        <taxon>Gigasporaceae</taxon>
        <taxon>Gigaspora</taxon>
    </lineage>
</organism>
<feature type="compositionally biased region" description="Polar residues" evidence="1">
    <location>
        <begin position="43"/>
        <end position="67"/>
    </location>
</feature>
<evidence type="ECO:0000313" key="2">
    <source>
        <dbReference type="EMBL" id="KAF0361924.1"/>
    </source>
</evidence>
<keyword evidence="3" id="KW-1185">Reference proteome</keyword>
<dbReference type="Proteomes" id="UP000439903">
    <property type="component" value="Unassembled WGS sequence"/>
</dbReference>
<accession>A0A8H3WZ34</accession>
<proteinExistence type="predicted"/>
<name>A0A8H3WZ34_GIGMA</name>
<reference evidence="2 3" key="1">
    <citation type="journal article" date="2019" name="Environ. Microbiol.">
        <title>At the nexus of three kingdoms: the genome of the mycorrhizal fungus Gigaspora margarita provides insights into plant, endobacterial and fungal interactions.</title>
        <authorList>
            <person name="Venice F."/>
            <person name="Ghignone S."/>
            <person name="Salvioli di Fossalunga A."/>
            <person name="Amselem J."/>
            <person name="Novero M."/>
            <person name="Xianan X."/>
            <person name="Sedzielewska Toro K."/>
            <person name="Morin E."/>
            <person name="Lipzen A."/>
            <person name="Grigoriev I.V."/>
            <person name="Henrissat B."/>
            <person name="Martin F.M."/>
            <person name="Bonfante P."/>
        </authorList>
    </citation>
    <scope>NUCLEOTIDE SEQUENCE [LARGE SCALE GENOMIC DNA]</scope>
    <source>
        <strain evidence="2 3">BEG34</strain>
    </source>
</reference>
<comment type="caution">
    <text evidence="2">The sequence shown here is derived from an EMBL/GenBank/DDBJ whole genome shotgun (WGS) entry which is preliminary data.</text>
</comment>
<evidence type="ECO:0000313" key="3">
    <source>
        <dbReference type="Proteomes" id="UP000439903"/>
    </source>
</evidence>
<protein>
    <submittedName>
        <fullName evidence="2">Uncharacterized protein</fullName>
    </submittedName>
</protein>
<sequence>MASSTSLIKERDLRRTQNGPVLYQNERITKTLGRTKKEVQSLLPPQNGQLKDQSEAETNNTSSSLSN</sequence>
<evidence type="ECO:0000256" key="1">
    <source>
        <dbReference type="SAM" id="MobiDB-lite"/>
    </source>
</evidence>
<feature type="region of interest" description="Disordered" evidence="1">
    <location>
        <begin position="1"/>
        <end position="67"/>
    </location>
</feature>
<dbReference type="AlphaFoldDB" id="A0A8H3WZ34"/>
<gene>
    <name evidence="2" type="ORF">F8M41_014085</name>
</gene>